<dbReference type="AlphaFoldDB" id="A0A7J9UV47"/>
<reference evidence="3 4" key="1">
    <citation type="submission" date="2019-10" db="EMBL/GenBank/DDBJ databases">
        <title>Georgenia wutianyii sp. nov. and Georgenia yuyongxinii sp. nov. isolated from plateau pika (Ochotona curzoniae) in the Qinghai-Tibet plateau of China.</title>
        <authorList>
            <person name="Tian Z."/>
        </authorList>
    </citation>
    <scope>NUCLEOTIDE SEQUENCE [LARGE SCALE GENOMIC DNA]</scope>
    <source>
        <strain evidence="3 4">JCM 15130</strain>
    </source>
</reference>
<dbReference type="Pfam" id="PF13561">
    <property type="entry name" value="adh_short_C2"/>
    <property type="match status" value="1"/>
</dbReference>
<evidence type="ECO:0000256" key="1">
    <source>
        <dbReference type="ARBA" id="ARBA00006484"/>
    </source>
</evidence>
<comment type="similarity">
    <text evidence="1">Belongs to the short-chain dehydrogenases/reductases (SDR) family.</text>
</comment>
<accession>A0A7J9UV47</accession>
<keyword evidence="2" id="KW-0560">Oxidoreductase</keyword>
<dbReference type="Proteomes" id="UP000429644">
    <property type="component" value="Unassembled WGS sequence"/>
</dbReference>
<keyword evidence="4" id="KW-1185">Reference proteome</keyword>
<dbReference type="EMBL" id="WHPD01001598">
    <property type="protein sequence ID" value="MPV88477.1"/>
    <property type="molecule type" value="Genomic_DNA"/>
</dbReference>
<protein>
    <submittedName>
        <fullName evidence="3">SDR family oxidoreductase</fullName>
    </submittedName>
</protein>
<dbReference type="PANTHER" id="PTHR24321">
    <property type="entry name" value="DEHYDROGENASES, SHORT CHAIN"/>
    <property type="match status" value="1"/>
</dbReference>
<dbReference type="Gene3D" id="3.40.50.720">
    <property type="entry name" value="NAD(P)-binding Rossmann-like Domain"/>
    <property type="match status" value="1"/>
</dbReference>
<organism evidence="3 4">
    <name type="scientific">Georgenia ruanii</name>
    <dbReference type="NCBI Taxonomy" id="348442"/>
    <lineage>
        <taxon>Bacteria</taxon>
        <taxon>Bacillati</taxon>
        <taxon>Actinomycetota</taxon>
        <taxon>Actinomycetes</taxon>
        <taxon>Micrococcales</taxon>
        <taxon>Bogoriellaceae</taxon>
        <taxon>Georgenia</taxon>
    </lineage>
</organism>
<dbReference type="PANTHER" id="PTHR24321:SF8">
    <property type="entry name" value="ESTRADIOL 17-BETA-DEHYDROGENASE 8-RELATED"/>
    <property type="match status" value="1"/>
</dbReference>
<feature type="non-terminal residue" evidence="3">
    <location>
        <position position="1"/>
    </location>
</feature>
<gene>
    <name evidence="3" type="ORF">GB882_07340</name>
</gene>
<dbReference type="InterPro" id="IPR002347">
    <property type="entry name" value="SDR_fam"/>
</dbReference>
<evidence type="ECO:0000256" key="2">
    <source>
        <dbReference type="ARBA" id="ARBA00023002"/>
    </source>
</evidence>
<evidence type="ECO:0000313" key="3">
    <source>
        <dbReference type="EMBL" id="MPV88477.1"/>
    </source>
</evidence>
<comment type="caution">
    <text evidence="3">The sequence shown here is derived from an EMBL/GenBank/DDBJ whole genome shotgun (WGS) entry which is preliminary data.</text>
</comment>
<dbReference type="InterPro" id="IPR036291">
    <property type="entry name" value="NAD(P)-bd_dom_sf"/>
</dbReference>
<dbReference type="GO" id="GO:0016491">
    <property type="term" value="F:oxidoreductase activity"/>
    <property type="evidence" value="ECO:0007669"/>
    <property type="project" value="UniProtKB-KW"/>
</dbReference>
<evidence type="ECO:0000313" key="4">
    <source>
        <dbReference type="Proteomes" id="UP000429644"/>
    </source>
</evidence>
<name>A0A7J9UV47_9MICO</name>
<dbReference type="SUPFAM" id="SSF51735">
    <property type="entry name" value="NAD(P)-binding Rossmann-fold domains"/>
    <property type="match status" value="1"/>
</dbReference>
<proteinExistence type="inferred from homology"/>
<sequence>VLGLTKIAAAEYGQQLVRVNAVLTGAIDTPMIRKPREHAGVVAHDEFTLSLSGRLGTPDEVAHASLWLCSDRSSVASSVVTGHRLAVDAGFLAR</sequence>
<dbReference type="PRINTS" id="PR00081">
    <property type="entry name" value="GDHRDH"/>
</dbReference>